<organism evidence="1 2">
    <name type="scientific">Molossus molossus</name>
    <name type="common">Pallas' mastiff bat</name>
    <name type="synonym">Vespertilio molossus</name>
    <dbReference type="NCBI Taxonomy" id="27622"/>
    <lineage>
        <taxon>Eukaryota</taxon>
        <taxon>Metazoa</taxon>
        <taxon>Chordata</taxon>
        <taxon>Craniata</taxon>
        <taxon>Vertebrata</taxon>
        <taxon>Euteleostomi</taxon>
        <taxon>Mammalia</taxon>
        <taxon>Eutheria</taxon>
        <taxon>Laurasiatheria</taxon>
        <taxon>Chiroptera</taxon>
        <taxon>Yangochiroptera</taxon>
        <taxon>Molossidae</taxon>
        <taxon>Molossus</taxon>
    </lineage>
</organism>
<name>A0A7J8IB60_MOLMO</name>
<evidence type="ECO:0000313" key="1">
    <source>
        <dbReference type="EMBL" id="KAF6481222.1"/>
    </source>
</evidence>
<dbReference type="Proteomes" id="UP000550707">
    <property type="component" value="Unassembled WGS sequence"/>
</dbReference>
<reference evidence="1 2" key="1">
    <citation type="journal article" date="2020" name="Nature">
        <title>Six reference-quality genomes reveal evolution of bat adaptations.</title>
        <authorList>
            <person name="Jebb D."/>
            <person name="Huang Z."/>
            <person name="Pippel M."/>
            <person name="Hughes G.M."/>
            <person name="Lavrichenko K."/>
            <person name="Devanna P."/>
            <person name="Winkler S."/>
            <person name="Jermiin L.S."/>
            <person name="Skirmuntt E.C."/>
            <person name="Katzourakis A."/>
            <person name="Burkitt-Gray L."/>
            <person name="Ray D.A."/>
            <person name="Sullivan K.A.M."/>
            <person name="Roscito J.G."/>
            <person name="Kirilenko B.M."/>
            <person name="Davalos L.M."/>
            <person name="Corthals A.P."/>
            <person name="Power M.L."/>
            <person name="Jones G."/>
            <person name="Ransome R.D."/>
            <person name="Dechmann D.K.N."/>
            <person name="Locatelli A.G."/>
            <person name="Puechmaille S.J."/>
            <person name="Fedrigo O."/>
            <person name="Jarvis E.D."/>
            <person name="Hiller M."/>
            <person name="Vernes S.C."/>
            <person name="Myers E.W."/>
            <person name="Teeling E.C."/>
        </authorList>
    </citation>
    <scope>NUCLEOTIDE SEQUENCE [LARGE SCALE GENOMIC DNA]</scope>
    <source>
        <strain evidence="1">MMolMol1</strain>
        <tissue evidence="1">Muscle</tissue>
    </source>
</reference>
<accession>A0A7J8IB60</accession>
<evidence type="ECO:0000313" key="2">
    <source>
        <dbReference type="Proteomes" id="UP000550707"/>
    </source>
</evidence>
<dbReference type="AlphaFoldDB" id="A0A7J8IB60"/>
<proteinExistence type="predicted"/>
<gene>
    <name evidence="1" type="ORF">HJG59_012970</name>
</gene>
<comment type="caution">
    <text evidence="1">The sequence shown here is derived from an EMBL/GenBank/DDBJ whole genome shotgun (WGS) entry which is preliminary data.</text>
</comment>
<keyword evidence="2" id="KW-1185">Reference proteome</keyword>
<sequence>MPEGPSVRKFHHLVSPFVGQQVVKTGGSSKKLNPASFQSLWLQDTQRGSERERKIETSMRENIDWPPSACPPLRIGLSTRARVLTGNQTGDLLVRGSTLNHRATPAGPDCLFVFLLFFFLQSINP</sequence>
<protein>
    <submittedName>
        <fullName evidence="1">Nei like DNA glycosylase 2</fullName>
    </submittedName>
</protein>
<dbReference type="EMBL" id="JACASF010000004">
    <property type="protein sequence ID" value="KAF6481222.1"/>
    <property type="molecule type" value="Genomic_DNA"/>
</dbReference>